<dbReference type="NCBIfam" id="TIGR03177">
    <property type="entry name" value="pilus_cpaB"/>
    <property type="match status" value="1"/>
</dbReference>
<dbReference type="Pfam" id="PF16976">
    <property type="entry name" value="RcpC"/>
    <property type="match status" value="1"/>
</dbReference>
<feature type="domain" description="SAF" evidence="2">
    <location>
        <begin position="61"/>
        <end position="121"/>
    </location>
</feature>
<dbReference type="Proteomes" id="UP001160152">
    <property type="component" value="Unassembled WGS sequence"/>
</dbReference>
<dbReference type="Pfam" id="PF08666">
    <property type="entry name" value="SAF"/>
    <property type="match status" value="1"/>
</dbReference>
<dbReference type="InterPro" id="IPR017592">
    <property type="entry name" value="Pilus_assmbl_Flp-typ_CpaB"/>
</dbReference>
<name>A0ABD4YAT2_9PSED</name>
<proteinExistence type="predicted"/>
<feature type="region of interest" description="Disordered" evidence="1">
    <location>
        <begin position="191"/>
        <end position="219"/>
    </location>
</feature>
<dbReference type="Gene3D" id="3.90.1210.10">
    <property type="entry name" value="Antifreeze-like/N-acetylneuraminic acid synthase C-terminal domain"/>
    <property type="match status" value="1"/>
</dbReference>
<dbReference type="InterPro" id="IPR031571">
    <property type="entry name" value="RcpC_dom"/>
</dbReference>
<dbReference type="SMART" id="SM00858">
    <property type="entry name" value="SAF"/>
    <property type="match status" value="1"/>
</dbReference>
<evidence type="ECO:0000259" key="2">
    <source>
        <dbReference type="SMART" id="SM00858"/>
    </source>
</evidence>
<dbReference type="RefSeq" id="WP_009685020.1">
    <property type="nucleotide sequence ID" value="NZ_CP091311.1"/>
</dbReference>
<evidence type="ECO:0000313" key="3">
    <source>
        <dbReference type="EMBL" id="MDH0755748.1"/>
    </source>
</evidence>
<gene>
    <name evidence="3" type="primary">cpaB</name>
    <name evidence="3" type="ORF">N5C70_03130</name>
</gene>
<dbReference type="CDD" id="cd11614">
    <property type="entry name" value="SAF_CpaB_FlgA_like"/>
    <property type="match status" value="1"/>
</dbReference>
<organism evidence="3 4">
    <name type="scientific">Pseudomonas juntendi</name>
    <dbReference type="NCBI Taxonomy" id="2666183"/>
    <lineage>
        <taxon>Bacteria</taxon>
        <taxon>Pseudomonadati</taxon>
        <taxon>Pseudomonadota</taxon>
        <taxon>Gammaproteobacteria</taxon>
        <taxon>Pseudomonadales</taxon>
        <taxon>Pseudomonadaceae</taxon>
        <taxon>Pseudomonas</taxon>
    </lineage>
</organism>
<evidence type="ECO:0000256" key="1">
    <source>
        <dbReference type="SAM" id="MobiDB-lite"/>
    </source>
</evidence>
<sequence length="318" mass="33035">MSSRLTLFLAAFFLLAALLAGYWGVVLSRPPVAPIAPAPTVTPPSVATAPAPSAPVEVPRTAVVVLRKSVPANTPLTEDDVLVERLQVAPAGAYQQVAQVIGRSSARPLAAGTWLEEASFQAGGPLARMIRAHERAVALGVDEVVGAAGQLRPGDYVDVLLFLREEPNNPQASAQVVLPALRVLSVGEQTGLANDGRPAQSADEQKARRDQSGLGNGAGTRTVAVAVPEAMASRLMLAAQAGTLRLAVRSADEQRLARYWSEADAIPQVVEAANRALYRFSQLAQAPVASVASPAPSHAAPAMHIIRGATAEASANNP</sequence>
<dbReference type="InterPro" id="IPR013974">
    <property type="entry name" value="SAF"/>
</dbReference>
<dbReference type="EMBL" id="JAOCBV010000001">
    <property type="protein sequence ID" value="MDH0755748.1"/>
    <property type="molecule type" value="Genomic_DNA"/>
</dbReference>
<reference evidence="3 4" key="1">
    <citation type="submission" date="2022-09" db="EMBL/GenBank/DDBJ databases">
        <title>Intensive care unit water sources are persistently colonized with multi-drug resistant bacteria and are the site of extensive horizontal gene transfer of antibiotic resistance genes.</title>
        <authorList>
            <person name="Diorio-Toth L."/>
        </authorList>
    </citation>
    <scope>NUCLEOTIDE SEQUENCE [LARGE SCALE GENOMIC DNA]</scope>
    <source>
        <strain evidence="3 4">GD03901</strain>
    </source>
</reference>
<dbReference type="AlphaFoldDB" id="A0ABD4YAT2"/>
<accession>A0ABD4YAT2</accession>
<comment type="caution">
    <text evidence="3">The sequence shown here is derived from an EMBL/GenBank/DDBJ whole genome shotgun (WGS) entry which is preliminary data.</text>
</comment>
<evidence type="ECO:0000313" key="4">
    <source>
        <dbReference type="Proteomes" id="UP001160152"/>
    </source>
</evidence>
<protein>
    <submittedName>
        <fullName evidence="3">Flp pilus assembly protein CpaB</fullName>
    </submittedName>
</protein>